<dbReference type="InterPro" id="IPR036457">
    <property type="entry name" value="PPM-type-like_dom_sf"/>
</dbReference>
<dbReference type="InParanoid" id="B2A3Q1"/>
<organism evidence="4 5">
    <name type="scientific">Natranaerobius thermophilus (strain ATCC BAA-1301 / DSM 18059 / JW/NM-WN-LF)</name>
    <dbReference type="NCBI Taxonomy" id="457570"/>
    <lineage>
        <taxon>Bacteria</taxon>
        <taxon>Bacillati</taxon>
        <taxon>Bacillota</taxon>
        <taxon>Clostridia</taxon>
        <taxon>Natranaerobiales</taxon>
        <taxon>Natranaerobiaceae</taxon>
        <taxon>Natranaerobius</taxon>
    </lineage>
</organism>
<feature type="transmembrane region" description="Helical" evidence="2">
    <location>
        <begin position="162"/>
        <end position="183"/>
    </location>
</feature>
<dbReference type="HOGENOM" id="CLU_017349_0_0_9"/>
<dbReference type="SUPFAM" id="SSF81606">
    <property type="entry name" value="PP2C-like"/>
    <property type="match status" value="1"/>
</dbReference>
<dbReference type="EC" id="3.1.3.16" evidence="4"/>
<evidence type="ECO:0000313" key="5">
    <source>
        <dbReference type="Proteomes" id="UP000001683"/>
    </source>
</evidence>
<keyword evidence="5" id="KW-1185">Reference proteome</keyword>
<dbReference type="STRING" id="457570.Nther_0078"/>
<feature type="transmembrane region" description="Helical" evidence="2">
    <location>
        <begin position="45"/>
        <end position="67"/>
    </location>
</feature>
<feature type="transmembrane region" description="Helical" evidence="2">
    <location>
        <begin position="252"/>
        <end position="283"/>
    </location>
</feature>
<dbReference type="Gene3D" id="3.60.40.10">
    <property type="entry name" value="PPM-type phosphatase domain"/>
    <property type="match status" value="1"/>
</dbReference>
<dbReference type="eggNOG" id="COG2208">
    <property type="taxonomic scope" value="Bacteria"/>
</dbReference>
<sequence length="833" mass="93002">MAYETEYIKTYERTYKQAYQPLDTSKSATPRTKLLVTFWEKFRELFIKLFNGVTSLSTLYLLTGFLLGRAEVRGGLIPLVLAYLLALRLEKASYFSAAFIGSLIGIQLTHGIEGTVTVIIPAMIYLLWERRSLGNKPKIGTVIFVASFMVTSWFYGGLPGSFPFNLLPLAIEGGLLVIFAVLLMPGLQFIESKRKTDNIEKEEIVSIILLASMAFMGLQGIMIGPYSIPRLVSLLAVLIVGYRYGGGQGAAAGAILGTITSFYSLSQISIGALTLSGLLAGIFKDFGKLSSTFAFIFSSGLVVFYLGEPFVMLHFLQEILIISVIFLVIPERFFYKITPSPISHGSKMVSDRKMDQIINHKFYEFASLFSDMAKVFEPNSNEQDYHDSSEIEDFVQTVVNQVCGGCSKVSYCWEKNFFVTYKNFLNVISKVDSGKKLHRDELPEYLQESCIRPSLLLENAGSVFDDYQLEHNKAKSSAAENKKLLSEQMFALSELFNKMAKFKVVDSSNNRELEQEIRSAIENKNFVCEEICVTGKVQEDLTIELIINCSGTKQEDIKEISTLVSEVVGEKLSPVTWDLYREDSKINNHYFIRLRAEQQLQVITGCIQINKEGEPLSGDTYMSRELSTGEHLLLLSDGMGSGSKANEESEATVNLITKLLNYGYDKQMVIRSVNSLLATINRVDSFATVDMALIDLYTGIGEFCKAGAVSSFISTAEGVEKVEASSLPAGIIESVEPKKMTYSLKPGDYLYMVSDGVFDMGDGEKWFEKAISNLKSKDPQEMAEELLEKVKRRYSYGDFPDDVTILIAKITSNSKESELDSQTMGLDIWEKIN</sequence>
<keyword evidence="1 4" id="KW-0378">Hydrolase</keyword>
<proteinExistence type="predicted"/>
<keyword evidence="2" id="KW-1133">Transmembrane helix</keyword>
<dbReference type="InterPro" id="IPR045768">
    <property type="entry name" value="SpoIIE_N"/>
</dbReference>
<dbReference type="Pfam" id="PF07228">
    <property type="entry name" value="SpoIIE"/>
    <property type="match status" value="1"/>
</dbReference>
<dbReference type="OrthoDB" id="9763774at2"/>
<feature type="transmembrane region" description="Helical" evidence="2">
    <location>
        <begin position="139"/>
        <end position="156"/>
    </location>
</feature>
<dbReference type="KEGG" id="nth:Nther_0078"/>
<dbReference type="InterPro" id="IPR001932">
    <property type="entry name" value="PPM-type_phosphatase-like_dom"/>
</dbReference>
<dbReference type="GO" id="GO:0004722">
    <property type="term" value="F:protein serine/threonine phosphatase activity"/>
    <property type="evidence" value="ECO:0007669"/>
    <property type="project" value="UniProtKB-EC"/>
</dbReference>
<name>B2A3Q1_NATTJ</name>
<keyword evidence="2" id="KW-0472">Membrane</keyword>
<accession>B2A3Q1</accession>
<dbReference type="AlphaFoldDB" id="B2A3Q1"/>
<feature type="domain" description="PPM-type phosphatase" evidence="3">
    <location>
        <begin position="601"/>
        <end position="810"/>
    </location>
</feature>
<dbReference type="InterPro" id="IPR052016">
    <property type="entry name" value="Bact_Sigma-Reg"/>
</dbReference>
<reference evidence="4 5" key="1">
    <citation type="submission" date="2008-04" db="EMBL/GenBank/DDBJ databases">
        <title>Complete sequence of chromosome of Natranaerobius thermophilus JW/NM-WN-LF.</title>
        <authorList>
            <consortium name="US DOE Joint Genome Institute"/>
            <person name="Copeland A."/>
            <person name="Lucas S."/>
            <person name="Lapidus A."/>
            <person name="Glavina del Rio T."/>
            <person name="Dalin E."/>
            <person name="Tice H."/>
            <person name="Bruce D."/>
            <person name="Goodwin L."/>
            <person name="Pitluck S."/>
            <person name="Chertkov O."/>
            <person name="Brettin T."/>
            <person name="Detter J.C."/>
            <person name="Han C."/>
            <person name="Kuske C.R."/>
            <person name="Schmutz J."/>
            <person name="Larimer F."/>
            <person name="Land M."/>
            <person name="Hauser L."/>
            <person name="Kyrpides N."/>
            <person name="Lykidis A."/>
            <person name="Mesbah N.M."/>
            <person name="Wiegel J."/>
        </authorList>
    </citation>
    <scope>NUCLEOTIDE SEQUENCE [LARGE SCALE GENOMIC DNA]</scope>
    <source>
        <strain evidence="5">ATCC BAA-1301 / DSM 18059 / JW/NM-WN-LF</strain>
    </source>
</reference>
<dbReference type="NCBIfam" id="TIGR02865">
    <property type="entry name" value="spore_II_E"/>
    <property type="match status" value="1"/>
</dbReference>
<protein>
    <submittedName>
        <fullName evidence="4">Stage II sporulation protein E, protein serine/threonine phosphatase</fullName>
        <ecNumber evidence="4">3.1.3.16</ecNumber>
    </submittedName>
</protein>
<dbReference type="Pfam" id="PF19732">
    <property type="entry name" value="SpoIIE_N"/>
    <property type="match status" value="1"/>
</dbReference>
<dbReference type="InterPro" id="IPR014221">
    <property type="entry name" value="SpoII_E"/>
</dbReference>
<evidence type="ECO:0000256" key="1">
    <source>
        <dbReference type="ARBA" id="ARBA00022801"/>
    </source>
</evidence>
<evidence type="ECO:0000313" key="4">
    <source>
        <dbReference type="EMBL" id="ACB83677.1"/>
    </source>
</evidence>
<dbReference type="FunCoup" id="B2A3Q1">
    <property type="interactions" value="59"/>
</dbReference>
<gene>
    <name evidence="4" type="ordered locus">Nther_0078</name>
</gene>
<feature type="transmembrane region" description="Helical" evidence="2">
    <location>
        <begin position="228"/>
        <end position="245"/>
    </location>
</feature>
<feature type="transmembrane region" description="Helical" evidence="2">
    <location>
        <begin position="319"/>
        <end position="335"/>
    </location>
</feature>
<evidence type="ECO:0000256" key="2">
    <source>
        <dbReference type="SAM" id="Phobius"/>
    </source>
</evidence>
<keyword evidence="2" id="KW-0812">Transmembrane</keyword>
<reference evidence="4 5" key="2">
    <citation type="journal article" date="2011" name="J. Bacteriol.">
        <title>Complete genome sequence of the anaerobic, halophilic alkalithermophile Natranaerobius thermophilus JW/NM-WN-LF.</title>
        <authorList>
            <person name="Zhao B."/>
            <person name="Mesbah N.M."/>
            <person name="Dalin E."/>
            <person name="Goodwin L."/>
            <person name="Nolan M."/>
            <person name="Pitluck S."/>
            <person name="Chertkov O."/>
            <person name="Brettin T.S."/>
            <person name="Han J."/>
            <person name="Larimer F.W."/>
            <person name="Land M.L."/>
            <person name="Hauser L."/>
            <person name="Kyrpides N."/>
            <person name="Wiegel J."/>
        </authorList>
    </citation>
    <scope>NUCLEOTIDE SEQUENCE [LARGE SCALE GENOMIC DNA]</scope>
    <source>
        <strain evidence="5">ATCC BAA-1301 / DSM 18059 / JW/NM-WN-LF</strain>
    </source>
</reference>
<evidence type="ECO:0000259" key="3">
    <source>
        <dbReference type="SMART" id="SM00331"/>
    </source>
</evidence>
<dbReference type="SMART" id="SM00331">
    <property type="entry name" value="PP2C_SIG"/>
    <property type="match status" value="1"/>
</dbReference>
<dbReference type="EMBL" id="CP001034">
    <property type="protein sequence ID" value="ACB83677.1"/>
    <property type="molecule type" value="Genomic_DNA"/>
</dbReference>
<dbReference type="RefSeq" id="WP_012446568.1">
    <property type="nucleotide sequence ID" value="NC_010718.1"/>
</dbReference>
<dbReference type="Proteomes" id="UP000001683">
    <property type="component" value="Chromosome"/>
</dbReference>
<feature type="transmembrane region" description="Helical" evidence="2">
    <location>
        <begin position="289"/>
        <end position="307"/>
    </location>
</feature>
<feature type="transmembrane region" description="Helical" evidence="2">
    <location>
        <begin position="95"/>
        <end position="127"/>
    </location>
</feature>
<dbReference type="PANTHER" id="PTHR43156">
    <property type="entry name" value="STAGE II SPORULATION PROTEIN E-RELATED"/>
    <property type="match status" value="1"/>
</dbReference>
<dbReference type="eggNOG" id="COG0697">
    <property type="taxonomic scope" value="Bacteria"/>
</dbReference>
<feature type="transmembrane region" description="Helical" evidence="2">
    <location>
        <begin position="204"/>
        <end position="222"/>
    </location>
</feature>
<dbReference type="PANTHER" id="PTHR43156:SF2">
    <property type="entry name" value="STAGE II SPORULATION PROTEIN E"/>
    <property type="match status" value="1"/>
</dbReference>